<feature type="domain" description="N-acetyltransferase" evidence="1">
    <location>
        <begin position="48"/>
        <end position="203"/>
    </location>
</feature>
<organism evidence="2">
    <name type="scientific">uncultured Citrobacter sp</name>
    <dbReference type="NCBI Taxonomy" id="200446"/>
    <lineage>
        <taxon>Bacteria</taxon>
        <taxon>Pseudomonadati</taxon>
        <taxon>Pseudomonadota</taxon>
        <taxon>Gammaproteobacteria</taxon>
        <taxon>Enterobacterales</taxon>
        <taxon>Enterobacteriaceae</taxon>
        <taxon>Citrobacter</taxon>
        <taxon>environmental samples</taxon>
    </lineage>
</organism>
<evidence type="ECO:0000313" key="2">
    <source>
        <dbReference type="EMBL" id="SBV64098.1"/>
    </source>
</evidence>
<dbReference type="GO" id="GO:0008999">
    <property type="term" value="F:protein-N-terminal-alanine acetyltransferase activity"/>
    <property type="evidence" value="ECO:0007669"/>
    <property type="project" value="TreeGrafter"/>
</dbReference>
<dbReference type="PANTHER" id="PTHR43441:SF2">
    <property type="entry name" value="FAMILY ACETYLTRANSFERASE, PUTATIVE (AFU_ORTHOLOGUE AFUA_7G00850)-RELATED"/>
    <property type="match status" value="1"/>
</dbReference>
<evidence type="ECO:0000313" key="3">
    <source>
        <dbReference type="EMBL" id="SBV65006.1"/>
    </source>
</evidence>
<proteinExistence type="predicted"/>
<dbReference type="PANTHER" id="PTHR43441">
    <property type="entry name" value="RIBOSOMAL-PROTEIN-SERINE ACETYLTRANSFERASE"/>
    <property type="match status" value="1"/>
</dbReference>
<dbReference type="GeneID" id="87002509"/>
<dbReference type="InterPro" id="IPR000182">
    <property type="entry name" value="GNAT_dom"/>
</dbReference>
<reference evidence="2" key="1">
    <citation type="submission" date="2016-04" db="EMBL/GenBank/DDBJ databases">
        <authorList>
            <person name="Evans L.H."/>
            <person name="Alamgir A."/>
            <person name="Owens N."/>
            <person name="Weber N.D."/>
            <person name="Virtaneva K."/>
            <person name="Barbian K."/>
            <person name="Babar A."/>
            <person name="Rosenke K."/>
        </authorList>
    </citation>
    <scope>NUCLEOTIDE SEQUENCE</scope>
    <source>
        <strain evidence="2">86-2</strain>
        <strain evidence="3">92-3</strain>
    </source>
</reference>
<dbReference type="InterPro" id="IPR051908">
    <property type="entry name" value="Ribosomal_N-acetyltransferase"/>
</dbReference>
<dbReference type="AlphaFoldDB" id="A0A212IBD3"/>
<gene>
    <name evidence="2" type="ORF">KL86CIT2_340014</name>
    <name evidence="3" type="ORF">KM92CIT3_60112</name>
</gene>
<dbReference type="EMBL" id="FLUB01000018">
    <property type="protein sequence ID" value="SBV65006.1"/>
    <property type="molecule type" value="Genomic_DNA"/>
</dbReference>
<name>A0A212IBD3_9ENTR</name>
<dbReference type="EMBL" id="FLUA01000032">
    <property type="protein sequence ID" value="SBV64098.1"/>
    <property type="molecule type" value="Genomic_DNA"/>
</dbReference>
<sequence length="237" mass="27540">MSGIFNQFHQPVGMTLSDWKGAPFPQAQQITGRYCKLERINAERHAKELYEAYSEASDCRDWTYLAVGPFETFDTFLDYVKKMEEQTDPMHFAVIDLTSMKPVGTFALMRIDTSNGVIEVGHVSYSVRMKRSRISTEVISLLLKYVFEDLGYRRFEWKCDALNAPSRGAAERFGFSFEGIFRQAVVTRGRNRDTAWYSIIDGEYPSLRPAYDMWLDERNFDNQGRQIRRLGELMERG</sequence>
<protein>
    <submittedName>
        <fullName evidence="2">GNAT family acetyltransferase</fullName>
    </submittedName>
</protein>
<dbReference type="Pfam" id="PF13302">
    <property type="entry name" value="Acetyltransf_3"/>
    <property type="match status" value="1"/>
</dbReference>
<dbReference type="RefSeq" id="WP_032948606.1">
    <property type="nucleotide sequence ID" value="NZ_LT598670.1"/>
</dbReference>
<dbReference type="GO" id="GO:1990189">
    <property type="term" value="F:protein N-terminal-serine acetyltransferase activity"/>
    <property type="evidence" value="ECO:0007669"/>
    <property type="project" value="TreeGrafter"/>
</dbReference>
<accession>A0A212IBD3</accession>
<dbReference type="Gene3D" id="3.40.630.30">
    <property type="match status" value="1"/>
</dbReference>
<evidence type="ECO:0000259" key="1">
    <source>
        <dbReference type="PROSITE" id="PS51186"/>
    </source>
</evidence>
<dbReference type="FunFam" id="3.40.630.30:FF:000047">
    <property type="entry name" value="Acetyltransferase, GNAT family"/>
    <property type="match status" value="1"/>
</dbReference>
<dbReference type="InterPro" id="IPR016181">
    <property type="entry name" value="Acyl_CoA_acyltransferase"/>
</dbReference>
<keyword evidence="2" id="KW-0808">Transferase</keyword>
<dbReference type="PROSITE" id="PS51186">
    <property type="entry name" value="GNAT"/>
    <property type="match status" value="1"/>
</dbReference>
<dbReference type="SUPFAM" id="SSF55729">
    <property type="entry name" value="Acyl-CoA N-acyltransferases (Nat)"/>
    <property type="match status" value="1"/>
</dbReference>